<organism evidence="2 7">
    <name type="scientific">Rotaria socialis</name>
    <dbReference type="NCBI Taxonomy" id="392032"/>
    <lineage>
        <taxon>Eukaryota</taxon>
        <taxon>Metazoa</taxon>
        <taxon>Spiralia</taxon>
        <taxon>Gnathifera</taxon>
        <taxon>Rotifera</taxon>
        <taxon>Eurotatoria</taxon>
        <taxon>Bdelloidea</taxon>
        <taxon>Philodinida</taxon>
        <taxon>Philodinidae</taxon>
        <taxon>Rotaria</taxon>
    </lineage>
</organism>
<evidence type="ECO:0000313" key="5">
    <source>
        <dbReference type="EMBL" id="CAF4246319.1"/>
    </source>
</evidence>
<evidence type="ECO:0000313" key="7">
    <source>
        <dbReference type="Proteomes" id="UP000663833"/>
    </source>
</evidence>
<sequence length="220" mass="25667">MFFQLAHANENEDGVGYKIKHAFVKSSSLHHAHIFVELFGFRISPEYYDDYDELYEPSEQTVQTTLRTYSLEALELTNEICSLGEHYWHAIKPSDYDGLPLDLGGHRIFKVSIEFKIPCAYEYEQDIQKWSPYKTEINTNIYQFKAISSTDVLAYIRQNSDKFNVTNFFRELPSACDWHTIEQISEENIHCKSSNHTHGDFICMKCVELQSLIPIIESNM</sequence>
<reference evidence="2" key="1">
    <citation type="submission" date="2021-02" db="EMBL/GenBank/DDBJ databases">
        <authorList>
            <person name="Nowell W R."/>
        </authorList>
    </citation>
    <scope>NUCLEOTIDE SEQUENCE</scope>
</reference>
<evidence type="ECO:0000313" key="4">
    <source>
        <dbReference type="EMBL" id="CAF4188618.1"/>
    </source>
</evidence>
<dbReference type="Proteomes" id="UP000663862">
    <property type="component" value="Unassembled WGS sequence"/>
</dbReference>
<dbReference type="EMBL" id="CAJNYU010001127">
    <property type="protein sequence ID" value="CAF3414834.1"/>
    <property type="molecule type" value="Genomic_DNA"/>
</dbReference>
<accession>A0A817Z4C0</accession>
<keyword evidence="8" id="KW-1185">Reference proteome</keyword>
<evidence type="ECO:0000313" key="1">
    <source>
        <dbReference type="EMBL" id="CAF3352746.1"/>
    </source>
</evidence>
<evidence type="ECO:0000313" key="2">
    <source>
        <dbReference type="EMBL" id="CAF3389969.1"/>
    </source>
</evidence>
<dbReference type="Proteomes" id="UP000663869">
    <property type="component" value="Unassembled WGS sequence"/>
</dbReference>
<dbReference type="EMBL" id="CAJOBO010000306">
    <property type="protein sequence ID" value="CAF4188618.1"/>
    <property type="molecule type" value="Genomic_DNA"/>
</dbReference>
<dbReference type="Proteomes" id="UP000663825">
    <property type="component" value="Unassembled WGS sequence"/>
</dbReference>
<name>A0A817Z4C0_9BILA</name>
<protein>
    <submittedName>
        <fullName evidence="2">Uncharacterized protein</fullName>
    </submittedName>
</protein>
<comment type="caution">
    <text evidence="2">The sequence shown here is derived from an EMBL/GenBank/DDBJ whole genome shotgun (WGS) entry which is preliminary data.</text>
</comment>
<dbReference type="EMBL" id="CAJNYD010002064">
    <property type="protein sequence ID" value="CAF3389969.1"/>
    <property type="molecule type" value="Genomic_DNA"/>
</dbReference>
<dbReference type="Proteomes" id="UP000663851">
    <property type="component" value="Unassembled WGS sequence"/>
</dbReference>
<dbReference type="EMBL" id="CAJNXB010004055">
    <property type="protein sequence ID" value="CAF3352746.1"/>
    <property type="molecule type" value="Genomic_DNA"/>
</dbReference>
<evidence type="ECO:0000313" key="3">
    <source>
        <dbReference type="EMBL" id="CAF3414834.1"/>
    </source>
</evidence>
<proteinExistence type="predicted"/>
<dbReference type="Proteomes" id="UP000663873">
    <property type="component" value="Unassembled WGS sequence"/>
</dbReference>
<evidence type="ECO:0000313" key="6">
    <source>
        <dbReference type="EMBL" id="CAF4509284.1"/>
    </source>
</evidence>
<dbReference type="EMBL" id="CAJOBP010001023">
    <property type="protein sequence ID" value="CAF4246319.1"/>
    <property type="molecule type" value="Genomic_DNA"/>
</dbReference>
<dbReference type="AlphaFoldDB" id="A0A817Z4C0"/>
<dbReference type="OrthoDB" id="9983023at2759"/>
<dbReference type="Proteomes" id="UP000663833">
    <property type="component" value="Unassembled WGS sequence"/>
</dbReference>
<gene>
    <name evidence="3" type="ORF">FME351_LOCUS10348</name>
    <name evidence="4" type="ORF">HFQ381_LOCUS6695</name>
    <name evidence="2" type="ORF">LUA448_LOCUS16575</name>
    <name evidence="1" type="ORF">TIS948_LOCUS23433</name>
    <name evidence="6" type="ORF">TSG867_LOCUS21733</name>
    <name evidence="5" type="ORF">UJA718_LOCUS9258</name>
</gene>
<evidence type="ECO:0000313" key="8">
    <source>
        <dbReference type="Proteomes" id="UP000663873"/>
    </source>
</evidence>
<dbReference type="EMBL" id="CAJOBQ010001704">
    <property type="protein sequence ID" value="CAF4509284.1"/>
    <property type="molecule type" value="Genomic_DNA"/>
</dbReference>